<name>A0A978V5Q3_ZIZJJ</name>
<dbReference type="EMBL" id="JAEACU010000007">
    <property type="protein sequence ID" value="KAH7522686.1"/>
    <property type="molecule type" value="Genomic_DNA"/>
</dbReference>
<dbReference type="AlphaFoldDB" id="A0A978V5Q3"/>
<dbReference type="GO" id="GO:0043130">
    <property type="term" value="F:ubiquitin binding"/>
    <property type="evidence" value="ECO:0007669"/>
    <property type="project" value="TreeGrafter"/>
</dbReference>
<proteinExistence type="predicted"/>
<dbReference type="InterPro" id="IPR029071">
    <property type="entry name" value="Ubiquitin-like_domsf"/>
</dbReference>
<dbReference type="InterPro" id="IPR050730">
    <property type="entry name" value="UBX_domain-protein"/>
</dbReference>
<gene>
    <name evidence="4" type="ORF">FEM48_Zijuj07G0165000</name>
</gene>
<dbReference type="SUPFAM" id="SSF54236">
    <property type="entry name" value="Ubiquitin-like"/>
    <property type="match status" value="1"/>
</dbReference>
<dbReference type="PANTHER" id="PTHR23322">
    <property type="entry name" value="FAS-ASSOCIATED PROTEIN"/>
    <property type="match status" value="1"/>
</dbReference>
<feature type="domain" description="UBX" evidence="3">
    <location>
        <begin position="419"/>
        <end position="528"/>
    </location>
</feature>
<dbReference type="CDD" id="cd01767">
    <property type="entry name" value="UBX"/>
    <property type="match status" value="1"/>
</dbReference>
<sequence length="532" mass="58790">MATPSRDAIQTYMAITGASESLALQKLEEYGGNLNEAVNAHFGGGDIRNPTSSSPRYDSFNMNNQSHLGQGGLLPMLSAVRSFKPSLLLDPNYRRGLFNQIGAFGFPARAPVLSQPGEVTGIPVGFNSRDEALHHSGSRPNIEDVTGTSMPHSQGIHRDAGVAELNRSHAYASDVEEEMIQAAIKASTEEAEKDYLNKQFSDSMELSDNGLPKRQFHQEDEDYAQAVSLSLKTAEQEEALREKQVKYFNEELGIDGRWKPGSLSHKNGAGNAEQQHELRHEPNCSAGSREAYHFDEWGGISSKELDEAVMLESALFHENSQGASHSGPDRISGPNHQHVHHPQSPSLAARQMLREQQDKEYLASLLLDKDKERSAYCEAETHHSKEESKSTLLDEVCPQEYERRLAAKKASLPCEPASDDENAVNILVRMPNGSRIGRRFLKSDKLQLVFDFIDVGSSVKTGTYRVVSCFLYSMLFGLGSCALLMDMHIASLIGEQKARSYPRYSFGVDDSLSTLGELGLTNKQEALFLELI</sequence>
<comment type="caution">
    <text evidence="4">The sequence shown here is derived from an EMBL/GenBank/DDBJ whole genome shotgun (WGS) entry which is preliminary data.</text>
</comment>
<feature type="region of interest" description="Disordered" evidence="2">
    <location>
        <begin position="319"/>
        <end position="346"/>
    </location>
</feature>
<dbReference type="Pfam" id="PF02809">
    <property type="entry name" value="UIM"/>
    <property type="match status" value="2"/>
</dbReference>
<evidence type="ECO:0000313" key="5">
    <source>
        <dbReference type="Proteomes" id="UP000813462"/>
    </source>
</evidence>
<evidence type="ECO:0000256" key="1">
    <source>
        <dbReference type="ARBA" id="ARBA00022786"/>
    </source>
</evidence>
<dbReference type="SMART" id="SM00726">
    <property type="entry name" value="UIM"/>
    <property type="match status" value="2"/>
</dbReference>
<evidence type="ECO:0000313" key="4">
    <source>
        <dbReference type="EMBL" id="KAH7522686.1"/>
    </source>
</evidence>
<dbReference type="Proteomes" id="UP000813462">
    <property type="component" value="Unassembled WGS sequence"/>
</dbReference>
<dbReference type="InterPro" id="IPR003903">
    <property type="entry name" value="UIM_dom"/>
</dbReference>
<evidence type="ECO:0000256" key="2">
    <source>
        <dbReference type="SAM" id="MobiDB-lite"/>
    </source>
</evidence>
<dbReference type="Gene3D" id="3.10.20.90">
    <property type="entry name" value="Phosphatidylinositol 3-kinase Catalytic Subunit, Chain A, domain 1"/>
    <property type="match status" value="1"/>
</dbReference>
<dbReference type="InterPro" id="IPR009060">
    <property type="entry name" value="UBA-like_sf"/>
</dbReference>
<feature type="region of interest" description="Disordered" evidence="2">
    <location>
        <begin position="257"/>
        <end position="282"/>
    </location>
</feature>
<feature type="region of interest" description="Disordered" evidence="2">
    <location>
        <begin position="133"/>
        <end position="154"/>
    </location>
</feature>
<keyword evidence="1" id="KW-0833">Ubl conjugation pathway</keyword>
<dbReference type="PROSITE" id="PS50330">
    <property type="entry name" value="UIM"/>
    <property type="match status" value="2"/>
</dbReference>
<dbReference type="SUPFAM" id="SSF46934">
    <property type="entry name" value="UBA-like"/>
    <property type="match status" value="1"/>
</dbReference>
<accession>A0A978V5Q3</accession>
<dbReference type="InterPro" id="IPR001012">
    <property type="entry name" value="UBX_dom"/>
</dbReference>
<dbReference type="PANTHER" id="PTHR23322:SF55">
    <property type="entry name" value="PLANT UBX DOMAIN-CONTAINING PROTEIN 9"/>
    <property type="match status" value="1"/>
</dbReference>
<dbReference type="CDD" id="cd14351">
    <property type="entry name" value="UBA_Ubx1_like"/>
    <property type="match status" value="1"/>
</dbReference>
<evidence type="ECO:0000259" key="3">
    <source>
        <dbReference type="PROSITE" id="PS50033"/>
    </source>
</evidence>
<dbReference type="PROSITE" id="PS50033">
    <property type="entry name" value="UBX"/>
    <property type="match status" value="1"/>
</dbReference>
<organism evidence="4 5">
    <name type="scientific">Ziziphus jujuba var. spinosa</name>
    <dbReference type="NCBI Taxonomy" id="714518"/>
    <lineage>
        <taxon>Eukaryota</taxon>
        <taxon>Viridiplantae</taxon>
        <taxon>Streptophyta</taxon>
        <taxon>Embryophyta</taxon>
        <taxon>Tracheophyta</taxon>
        <taxon>Spermatophyta</taxon>
        <taxon>Magnoliopsida</taxon>
        <taxon>eudicotyledons</taxon>
        <taxon>Gunneridae</taxon>
        <taxon>Pentapetalae</taxon>
        <taxon>rosids</taxon>
        <taxon>fabids</taxon>
        <taxon>Rosales</taxon>
        <taxon>Rhamnaceae</taxon>
        <taxon>Paliureae</taxon>
        <taxon>Ziziphus</taxon>
    </lineage>
</organism>
<protein>
    <recommendedName>
        <fullName evidence="3">UBX domain-containing protein</fullName>
    </recommendedName>
</protein>
<dbReference type="Pfam" id="PF00789">
    <property type="entry name" value="UBX"/>
    <property type="match status" value="1"/>
</dbReference>
<reference evidence="4" key="1">
    <citation type="journal article" date="2021" name="Front. Plant Sci.">
        <title>Chromosome-Scale Genome Assembly for Chinese Sour Jujube and Insights Into Its Genome Evolution and Domestication Signature.</title>
        <authorList>
            <person name="Shen L.-Y."/>
            <person name="Luo H."/>
            <person name="Wang X.-L."/>
            <person name="Wang X.-M."/>
            <person name="Qiu X.-J."/>
            <person name="Liu H."/>
            <person name="Zhou S.-S."/>
            <person name="Jia K.-H."/>
            <person name="Nie S."/>
            <person name="Bao Y.-T."/>
            <person name="Zhang R.-G."/>
            <person name="Yun Q.-Z."/>
            <person name="Chai Y.-H."/>
            <person name="Lu J.-Y."/>
            <person name="Li Y."/>
            <person name="Zhao S.-W."/>
            <person name="Mao J.-F."/>
            <person name="Jia S.-G."/>
            <person name="Mao Y.-M."/>
        </authorList>
    </citation>
    <scope>NUCLEOTIDE SEQUENCE</scope>
    <source>
        <strain evidence="4">AT0</strain>
        <tissue evidence="4">Leaf</tissue>
    </source>
</reference>
<dbReference type="Pfam" id="PF14555">
    <property type="entry name" value="UBA_4"/>
    <property type="match status" value="1"/>
</dbReference>